<evidence type="ECO:0000313" key="1">
    <source>
        <dbReference type="EMBL" id="OWP47886.1"/>
    </source>
</evidence>
<dbReference type="EMBL" id="NJBA01000011">
    <property type="protein sequence ID" value="OWP47886.1"/>
    <property type="molecule type" value="Genomic_DNA"/>
</dbReference>
<dbReference type="RefSeq" id="WP_088421278.1">
    <property type="nucleotide sequence ID" value="NZ_NJBA01000011.1"/>
</dbReference>
<dbReference type="AlphaFoldDB" id="A0A246F3X4"/>
<reference evidence="1 2" key="1">
    <citation type="submission" date="2017-06" db="EMBL/GenBank/DDBJ databases">
        <title>Draft genome of Pseudomonas nitroreducens DF05.</title>
        <authorList>
            <person name="Iyer R."/>
        </authorList>
    </citation>
    <scope>NUCLEOTIDE SEQUENCE [LARGE SCALE GENOMIC DNA]</scope>
    <source>
        <strain evidence="1 2">DF05</strain>
    </source>
</reference>
<organism evidence="1 2">
    <name type="scientific">Pseudomonas nitroreducens</name>
    <dbReference type="NCBI Taxonomy" id="46680"/>
    <lineage>
        <taxon>Bacteria</taxon>
        <taxon>Pseudomonadati</taxon>
        <taxon>Pseudomonadota</taxon>
        <taxon>Gammaproteobacteria</taxon>
        <taxon>Pseudomonadales</taxon>
        <taxon>Pseudomonadaceae</taxon>
        <taxon>Pseudomonas</taxon>
    </lineage>
</organism>
<gene>
    <name evidence="1" type="ORF">CEG18_25535</name>
</gene>
<proteinExistence type="predicted"/>
<protein>
    <submittedName>
        <fullName evidence="1">Uncharacterized protein</fullName>
    </submittedName>
</protein>
<name>A0A246F3X4_PSENT</name>
<comment type="caution">
    <text evidence="1">The sequence shown here is derived from an EMBL/GenBank/DDBJ whole genome shotgun (WGS) entry which is preliminary data.</text>
</comment>
<sequence length="59" mass="6779">MNILVRPSHLRKDQPWEVCLDQQAVGFRSELEARSFVATLEARLKAPHRLPERVQRAAG</sequence>
<dbReference type="STRING" id="46680.GCA_000807755_02223"/>
<dbReference type="Proteomes" id="UP000198145">
    <property type="component" value="Unassembled WGS sequence"/>
</dbReference>
<accession>A0A246F3X4</accession>
<dbReference type="eggNOG" id="ENOG5030BUX">
    <property type="taxonomic scope" value="Bacteria"/>
</dbReference>
<evidence type="ECO:0000313" key="2">
    <source>
        <dbReference type="Proteomes" id="UP000198145"/>
    </source>
</evidence>